<reference evidence="1 2" key="1">
    <citation type="submission" date="2020-05" db="EMBL/GenBank/DDBJ databases">
        <title>Complete genome sequence of Gemmatimonas greenlandica TET16.</title>
        <authorList>
            <person name="Zeng Y."/>
        </authorList>
    </citation>
    <scope>NUCLEOTIDE SEQUENCE [LARGE SCALE GENOMIC DNA]</scope>
    <source>
        <strain evidence="1 2">TET16</strain>
    </source>
</reference>
<gene>
    <name evidence="1" type="ORF">HKW67_02640</name>
</gene>
<proteinExistence type="predicted"/>
<dbReference type="KEGG" id="ggr:HKW67_02640"/>
<evidence type="ECO:0008006" key="3">
    <source>
        <dbReference type="Google" id="ProtNLM"/>
    </source>
</evidence>
<dbReference type="PROSITE" id="PS51257">
    <property type="entry name" value="PROKAR_LIPOPROTEIN"/>
    <property type="match status" value="1"/>
</dbReference>
<evidence type="ECO:0000313" key="2">
    <source>
        <dbReference type="Proteomes" id="UP000500938"/>
    </source>
</evidence>
<dbReference type="AlphaFoldDB" id="A0A6M4IKB0"/>
<keyword evidence="2" id="KW-1185">Reference proteome</keyword>
<accession>A0A6M4IKB0</accession>
<sequence length="442" mass="48141">MRALLSASTRRRTVRVACLLGAGVTLTTIAGCGEKKAKGEGPYAELVAEFVPKIEKETGLPFKTPPKIESRTRDEVGKFVRQQLESERARAQLAGQESAYKLLGMVPDTMNLLALLQKLLEEQIVGYYDPATKVLYVVDGAAPALLRQTVSHELVHALQDQYVKIDSVQAQVDNADRQAAAQAVLEGEAVFLQLRMDPNAGPMLKMPGGWDRIRDAMKDAQTGMPVFSAAPRAVREGLLFPYLGGADFVRRFIEKRPEKELLLDLPISTKQILNDAAYFTDSKATRDLPVAVTLPAPRTGTVVYSNSFGEFETRLMLVQHLKDEALARRGAGGGDGDKFAVIRTADGDALVWATAWDSAVDAADFLDLMGDAARRRYELARIAFPAGATSRQYDVPAKGTRPARTVSLKLEQVNGQPVVIYMDTPAKIGTTLIDLAGITVAR</sequence>
<organism evidence="1 2">
    <name type="scientific">Gemmatimonas groenlandica</name>
    <dbReference type="NCBI Taxonomy" id="2732249"/>
    <lineage>
        <taxon>Bacteria</taxon>
        <taxon>Pseudomonadati</taxon>
        <taxon>Gemmatimonadota</taxon>
        <taxon>Gemmatimonadia</taxon>
        <taxon>Gemmatimonadales</taxon>
        <taxon>Gemmatimonadaceae</taxon>
        <taxon>Gemmatimonas</taxon>
    </lineage>
</organism>
<dbReference type="EMBL" id="CP053085">
    <property type="protein sequence ID" value="QJR34495.1"/>
    <property type="molecule type" value="Genomic_DNA"/>
</dbReference>
<evidence type="ECO:0000313" key="1">
    <source>
        <dbReference type="EMBL" id="QJR34495.1"/>
    </source>
</evidence>
<dbReference type="RefSeq" id="WP_171223921.1">
    <property type="nucleotide sequence ID" value="NZ_CP053085.1"/>
</dbReference>
<dbReference type="Proteomes" id="UP000500938">
    <property type="component" value="Chromosome"/>
</dbReference>
<protein>
    <recommendedName>
        <fullName evidence="3">Lipoprotein</fullName>
    </recommendedName>
</protein>
<name>A0A6M4IKB0_9BACT</name>